<dbReference type="RefSeq" id="WP_148577901.1">
    <property type="nucleotide sequence ID" value="NZ_SDKK01000003.1"/>
</dbReference>
<protein>
    <recommendedName>
        <fullName evidence="2">CNP1-like uncharacterized domain-containing protein</fullName>
    </recommendedName>
</protein>
<dbReference type="InterPro" id="IPR014861">
    <property type="entry name" value="CNP1-like_dom"/>
</dbReference>
<keyword evidence="1" id="KW-0732">Signal</keyword>
<dbReference type="Pfam" id="PF08750">
    <property type="entry name" value="CNP1"/>
    <property type="match status" value="1"/>
</dbReference>
<feature type="signal peptide" evidence="1">
    <location>
        <begin position="1"/>
        <end position="28"/>
    </location>
</feature>
<evidence type="ECO:0000313" key="3">
    <source>
        <dbReference type="EMBL" id="TYC61367.1"/>
    </source>
</evidence>
<evidence type="ECO:0000259" key="2">
    <source>
        <dbReference type="Pfam" id="PF08750"/>
    </source>
</evidence>
<dbReference type="Proteomes" id="UP000389128">
    <property type="component" value="Unassembled WGS sequence"/>
</dbReference>
<feature type="chain" id="PRO_5025603394" description="CNP1-like uncharacterized domain-containing protein" evidence="1">
    <location>
        <begin position="29"/>
        <end position="177"/>
    </location>
</feature>
<gene>
    <name evidence="3" type="ORF">ETQ85_04745</name>
</gene>
<proteinExistence type="predicted"/>
<name>A0A6C2D4V8_9RHOO</name>
<sequence>MRPIFSSSSGRLPSVLALALLSSLAACGGRTSLYEAEVKPDWKERELALPAHPVAADLIPVYVSPAATTSFFIDGKSLSLADDGIVRYTLVARAAGGAENVSREGIRCETAERKLYAIGRANGDWTLPRNTDWQRIVDNAFNRQHAVLAKEFFCPPGSILPGRDEIVQSLRKAAALR</sequence>
<comment type="caution">
    <text evidence="3">The sequence shown here is derived from an EMBL/GenBank/DDBJ whole genome shotgun (WGS) entry which is preliminary data.</text>
</comment>
<evidence type="ECO:0000256" key="1">
    <source>
        <dbReference type="SAM" id="SignalP"/>
    </source>
</evidence>
<keyword evidence="4" id="KW-1185">Reference proteome</keyword>
<evidence type="ECO:0000313" key="4">
    <source>
        <dbReference type="Proteomes" id="UP000389128"/>
    </source>
</evidence>
<organism evidence="3 4">
    <name type="scientific">Zoogloea oleivorans</name>
    <dbReference type="NCBI Taxonomy" id="1552750"/>
    <lineage>
        <taxon>Bacteria</taxon>
        <taxon>Pseudomonadati</taxon>
        <taxon>Pseudomonadota</taxon>
        <taxon>Betaproteobacteria</taxon>
        <taxon>Rhodocyclales</taxon>
        <taxon>Zoogloeaceae</taxon>
        <taxon>Zoogloea</taxon>
    </lineage>
</organism>
<dbReference type="EMBL" id="SDKK01000003">
    <property type="protein sequence ID" value="TYC61367.1"/>
    <property type="molecule type" value="Genomic_DNA"/>
</dbReference>
<dbReference type="PROSITE" id="PS51257">
    <property type="entry name" value="PROKAR_LIPOPROTEIN"/>
    <property type="match status" value="1"/>
</dbReference>
<dbReference type="AlphaFoldDB" id="A0A6C2D4V8"/>
<accession>A0A6C2D4V8</accession>
<reference evidence="3 4" key="1">
    <citation type="submission" date="2019-01" db="EMBL/GenBank/DDBJ databases">
        <title>Zoogloea oleivorans genome sequencing and assembly.</title>
        <authorList>
            <person name="Tancsics A."/>
            <person name="Farkas M."/>
            <person name="Kriszt B."/>
            <person name="Maroti G."/>
            <person name="Horvath B."/>
        </authorList>
    </citation>
    <scope>NUCLEOTIDE SEQUENCE [LARGE SCALE GENOMIC DNA]</scope>
    <source>
        <strain evidence="3 4">Buc</strain>
    </source>
</reference>
<feature type="domain" description="CNP1-like uncharacterised" evidence="2">
    <location>
        <begin position="39"/>
        <end position="171"/>
    </location>
</feature>
<dbReference type="OrthoDB" id="7066954at2"/>